<evidence type="ECO:0000313" key="12">
    <source>
        <dbReference type="Proteomes" id="UP000752171"/>
    </source>
</evidence>
<reference evidence="10" key="2">
    <citation type="submission" date="2025-05" db="UniProtKB">
        <authorList>
            <consortium name="Ensembl"/>
        </authorList>
    </citation>
    <scope>IDENTIFICATION</scope>
</reference>
<dbReference type="InterPro" id="IPR013083">
    <property type="entry name" value="Znf_RING/FYVE/PHD"/>
</dbReference>
<feature type="zinc finger region" description="TRAF-type" evidence="5">
    <location>
        <begin position="107"/>
        <end position="150"/>
    </location>
</feature>
<keyword evidence="2 5" id="KW-0863">Zinc-finger</keyword>
<dbReference type="Gene3D" id="1.20.1280.50">
    <property type="match status" value="1"/>
</dbReference>
<keyword evidence="3" id="KW-0833">Ubl conjugation pathway</keyword>
<dbReference type="SUPFAM" id="SSF49599">
    <property type="entry name" value="TRAF domain-like"/>
    <property type="match status" value="1"/>
</dbReference>
<evidence type="ECO:0000256" key="3">
    <source>
        <dbReference type="ARBA" id="ARBA00022786"/>
    </source>
</evidence>
<dbReference type="Gene3D" id="3.30.40.10">
    <property type="entry name" value="Zinc/RING finger domain, C3HC4 (zinc finger)"/>
    <property type="match status" value="1"/>
</dbReference>
<dbReference type="GO" id="GO:0061630">
    <property type="term" value="F:ubiquitin protein ligase activity"/>
    <property type="evidence" value="ECO:0007669"/>
    <property type="project" value="InterPro"/>
</dbReference>
<dbReference type="Pfam" id="PF15966">
    <property type="entry name" value="F-box_4"/>
    <property type="match status" value="1"/>
</dbReference>
<feature type="domain" description="TRAF-type" evidence="7">
    <location>
        <begin position="107"/>
        <end position="150"/>
    </location>
</feature>
<gene>
    <name evidence="10" type="primary">LOC103024981</name>
    <name evidence="9" type="synonym">FBXO40</name>
    <name evidence="9" type="ORF">AMEX_G12433</name>
</gene>
<dbReference type="Gene3D" id="3.30.40.150">
    <property type="entry name" value="TRAF-like zinc-finger, N-terminal subdomain"/>
    <property type="match status" value="1"/>
</dbReference>
<dbReference type="SUPFAM" id="SSF81383">
    <property type="entry name" value="F-box domain"/>
    <property type="match status" value="1"/>
</dbReference>
<evidence type="ECO:0000256" key="6">
    <source>
        <dbReference type="SAM" id="MobiDB-lite"/>
    </source>
</evidence>
<feature type="region of interest" description="Disordered" evidence="6">
    <location>
        <begin position="288"/>
        <end position="321"/>
    </location>
</feature>
<sequence>MSEPVQPAPLSNNKPIQGQGYTITHYTHTVLHPQQQGSRGQGEGTISYQELSTMGRNKTSNSGLHKHCEKCFNQHCKVSVEISTSCVVISCRLQCGAAFHLCKEDEHNLLCPKVTVPCLNAQYGCPMSMPRHRLAQHLESCPASVVCCSLEWNRWPVSETDSNFYNNAVQEPNCMDQLDLAMAFRDQKLLFNSIKMSTLFPELTQHRLEDPENQELDGAVGGVDSGEWKDKVLSEDDLNLDSVPEVQELTQEERLALAKSKDVACLENYSMWEGMFKKEMEGCKQTVKNLDQKSDKNQKKQSQSENKDMTQGPKDAQESNSLAEVDFSKTGFAPWQDGVLERLRKEVNVAEYNMYLVHNGCMLINFGQLEACTPKEKDFVYGNLEPIEVQTIHAFNVPKSYTAKRMHLKDPSHGAKKTDQSVDTSDLGVSIEDLPKSDEVQTTLLCCLERELKGHQISETVGIDGLYVDLGTQTYDFPSTPFSPDASLAEITAELKPPNLHLQIQTECVTRRHNKASSAFTYLCCHTFRRDEFPWHFRNVHSDVQSCLTGWLIQRCPLAYLGCTYSQNQFRPSKYQATVSYDQDLGTFALQPHVAASLYTGVKTESSERKRPRNLDSLSRLPFEILQHIARFLDSMSLCQLSLVSQLMREVCGTLLQQRGMVSLKWEKKIYSHGGSCWKARKKVWEFSSLFSPVEKWVIDDVPSMAEHLKICPYYQTHSRTEPVALPSLNEFTDRPENTHSLLTHFLHRPHGTEPEY</sequence>
<evidence type="ECO:0000259" key="8">
    <source>
        <dbReference type="PROSITE" id="PS50181"/>
    </source>
</evidence>
<evidence type="ECO:0000256" key="1">
    <source>
        <dbReference type="ARBA" id="ARBA00022723"/>
    </source>
</evidence>
<proteinExistence type="predicted"/>
<dbReference type="PROSITE" id="PS50181">
    <property type="entry name" value="FBOX"/>
    <property type="match status" value="1"/>
</dbReference>
<dbReference type="GO" id="GO:0008270">
    <property type="term" value="F:zinc ion binding"/>
    <property type="evidence" value="ECO:0007669"/>
    <property type="project" value="UniProtKB-KW"/>
</dbReference>
<dbReference type="Proteomes" id="UP000752171">
    <property type="component" value="Unassembled WGS sequence"/>
</dbReference>
<evidence type="ECO:0000256" key="2">
    <source>
        <dbReference type="ARBA" id="ARBA00022771"/>
    </source>
</evidence>
<keyword evidence="1 5" id="KW-0479">Metal-binding</keyword>
<dbReference type="Pfam" id="PF15965">
    <property type="entry name" value="zf-TRAF_2"/>
    <property type="match status" value="1"/>
</dbReference>
<evidence type="ECO:0000256" key="4">
    <source>
        <dbReference type="ARBA" id="ARBA00022833"/>
    </source>
</evidence>
<protein>
    <submittedName>
        <fullName evidence="9 10">F-box only protein 40-like</fullName>
    </submittedName>
</protein>
<dbReference type="InterPro" id="IPR043013">
    <property type="entry name" value="Znf_TRAF_N"/>
</dbReference>
<dbReference type="InterPro" id="IPR001293">
    <property type="entry name" value="Znf_TRAF"/>
</dbReference>
<dbReference type="PROSITE" id="PS50145">
    <property type="entry name" value="ZF_TRAF"/>
    <property type="match status" value="1"/>
</dbReference>
<dbReference type="InterPro" id="IPR001810">
    <property type="entry name" value="F-box_dom"/>
</dbReference>
<dbReference type="KEGG" id="amex:103024981"/>
<evidence type="ECO:0000259" key="7">
    <source>
        <dbReference type="PROSITE" id="PS50145"/>
    </source>
</evidence>
<reference evidence="9 12" key="1">
    <citation type="submission" date="2021-07" db="EMBL/GenBank/DDBJ databases">
        <authorList>
            <person name="Imarazene B."/>
            <person name="Zahm M."/>
            <person name="Klopp C."/>
            <person name="Cabau C."/>
            <person name="Beille S."/>
            <person name="Jouanno E."/>
            <person name="Castinel A."/>
            <person name="Lluch J."/>
            <person name="Gil L."/>
            <person name="Kuchtly C."/>
            <person name="Lopez Roques C."/>
            <person name="Donnadieu C."/>
            <person name="Parrinello H."/>
            <person name="Journot L."/>
            <person name="Du K."/>
            <person name="Schartl M."/>
            <person name="Retaux S."/>
            <person name="Guiguen Y."/>
        </authorList>
    </citation>
    <scope>NUCLEOTIDE SEQUENCE [LARGE SCALE GENOMIC DNA]</scope>
    <source>
        <strain evidence="9">Pach_M1</strain>
        <tissue evidence="9">Testis</tissue>
    </source>
</reference>
<keyword evidence="4 5" id="KW-0862">Zinc</keyword>
<evidence type="ECO:0000256" key="5">
    <source>
        <dbReference type="PROSITE-ProRule" id="PRU00207"/>
    </source>
</evidence>
<evidence type="ECO:0000313" key="10">
    <source>
        <dbReference type="Ensembl" id="ENSAMXP00005006810.1"/>
    </source>
</evidence>
<organism evidence="10 11">
    <name type="scientific">Astyanax mexicanus</name>
    <name type="common">Blind cave fish</name>
    <name type="synonym">Astyanax fasciatus mexicanus</name>
    <dbReference type="NCBI Taxonomy" id="7994"/>
    <lineage>
        <taxon>Eukaryota</taxon>
        <taxon>Metazoa</taxon>
        <taxon>Chordata</taxon>
        <taxon>Craniata</taxon>
        <taxon>Vertebrata</taxon>
        <taxon>Euteleostomi</taxon>
        <taxon>Actinopterygii</taxon>
        <taxon>Neopterygii</taxon>
        <taxon>Teleostei</taxon>
        <taxon>Ostariophysi</taxon>
        <taxon>Characiformes</taxon>
        <taxon>Characoidei</taxon>
        <taxon>Acestrorhamphidae</taxon>
        <taxon>Acestrorhamphinae</taxon>
        <taxon>Astyanax</taxon>
    </lineage>
</organism>
<dbReference type="InterPro" id="IPR031890">
    <property type="entry name" value="Fbxo30/Fbxo40"/>
</dbReference>
<dbReference type="CDD" id="cd22101">
    <property type="entry name" value="F-box_FBXO30-like"/>
    <property type="match status" value="1"/>
</dbReference>
<dbReference type="Ensembl" id="ENSAMXT00005007710.1">
    <property type="protein sequence ID" value="ENSAMXP00005006810.1"/>
    <property type="gene ID" value="ENSAMXG00005004070.1"/>
</dbReference>
<dbReference type="PANTHER" id="PTHR15933">
    <property type="entry name" value="PROTEIN CBG16327"/>
    <property type="match status" value="1"/>
</dbReference>
<dbReference type="InterPro" id="IPR036047">
    <property type="entry name" value="F-box-like_dom_sf"/>
</dbReference>
<dbReference type="GeneID" id="103024981"/>
<feature type="domain" description="F-box" evidence="8">
    <location>
        <begin position="615"/>
        <end position="669"/>
    </location>
</feature>
<dbReference type="GO" id="GO:0005737">
    <property type="term" value="C:cytoplasm"/>
    <property type="evidence" value="ECO:0007669"/>
    <property type="project" value="TreeGrafter"/>
</dbReference>
<dbReference type="Proteomes" id="UP000694621">
    <property type="component" value="Unplaced"/>
</dbReference>
<dbReference type="AlphaFoldDB" id="A0A8B9H295"/>
<evidence type="ECO:0000313" key="11">
    <source>
        <dbReference type="Proteomes" id="UP000694621"/>
    </source>
</evidence>
<accession>A0A8B9H295</accession>
<dbReference type="EMBL" id="JAICCE010000009">
    <property type="protein sequence ID" value="KAG9273322.1"/>
    <property type="molecule type" value="Genomic_DNA"/>
</dbReference>
<evidence type="ECO:0000313" key="9">
    <source>
        <dbReference type="EMBL" id="KAG9273322.1"/>
    </source>
</evidence>
<name>A0A8B9H295_ASTMX</name>
<dbReference type="PANTHER" id="PTHR15933:SF1">
    <property type="entry name" value="F-BOX ONLY PROTEIN 40"/>
    <property type="match status" value="1"/>
</dbReference>